<dbReference type="Gene3D" id="3.30.230.20">
    <property type="entry name" value="lpxc deacetylase, domain 1"/>
    <property type="match status" value="1"/>
</dbReference>
<evidence type="ECO:0000256" key="3">
    <source>
        <dbReference type="ARBA" id="ARBA00005002"/>
    </source>
</evidence>
<evidence type="ECO:0000256" key="6">
    <source>
        <dbReference type="ARBA" id="ARBA00022556"/>
    </source>
</evidence>
<dbReference type="GO" id="GO:0103117">
    <property type="term" value="F:UDP-3-O-acyl-N-acetylglucosamine deacetylase activity"/>
    <property type="evidence" value="ECO:0007669"/>
    <property type="project" value="UniProtKB-EC"/>
</dbReference>
<accession>A0ABT0DE62</accession>
<evidence type="ECO:0000313" key="14">
    <source>
        <dbReference type="Proteomes" id="UP001203284"/>
    </source>
</evidence>
<evidence type="ECO:0000256" key="1">
    <source>
        <dbReference type="ARBA" id="ARBA00001947"/>
    </source>
</evidence>
<name>A0ABT0DE62_9HYPH</name>
<dbReference type="Pfam" id="PF03331">
    <property type="entry name" value="LpxC"/>
    <property type="match status" value="1"/>
</dbReference>
<reference evidence="13 14" key="1">
    <citation type="submission" date="2022-04" db="EMBL/GenBank/DDBJ databases">
        <authorList>
            <person name="Grouzdev D.S."/>
            <person name="Pantiukh K.S."/>
            <person name="Krutkina M.S."/>
        </authorList>
    </citation>
    <scope>NUCLEOTIDE SEQUENCE [LARGE SCALE GENOMIC DNA]</scope>
    <source>
        <strain evidence="13 14">6x-1</strain>
    </source>
</reference>
<comment type="similarity">
    <text evidence="12">Belongs to the LpxC family.</text>
</comment>
<dbReference type="HAMAP" id="MF_00388">
    <property type="entry name" value="LpxC"/>
    <property type="match status" value="1"/>
</dbReference>
<dbReference type="InterPro" id="IPR004463">
    <property type="entry name" value="UDP-acyl_GlcNac_deAcase"/>
</dbReference>
<organism evidence="13 14">
    <name type="scientific">Ancylobacter crimeensis</name>
    <dbReference type="NCBI Taxonomy" id="2579147"/>
    <lineage>
        <taxon>Bacteria</taxon>
        <taxon>Pseudomonadati</taxon>
        <taxon>Pseudomonadota</taxon>
        <taxon>Alphaproteobacteria</taxon>
        <taxon>Hyphomicrobiales</taxon>
        <taxon>Xanthobacteraceae</taxon>
        <taxon>Ancylobacter</taxon>
    </lineage>
</organism>
<dbReference type="EC" id="3.5.1.108" evidence="4 12"/>
<gene>
    <name evidence="12 13" type="primary">lpxC</name>
    <name evidence="13" type="ORF">MWN34_15055</name>
</gene>
<evidence type="ECO:0000256" key="12">
    <source>
        <dbReference type="HAMAP-Rule" id="MF_00388"/>
    </source>
</evidence>
<dbReference type="InterPro" id="IPR020568">
    <property type="entry name" value="Ribosomal_Su5_D2-typ_SF"/>
</dbReference>
<keyword evidence="9 12" id="KW-0862">Zinc</keyword>
<sequence>MIAVRQRTLADSVALEGVGVHSGKPATVSVSPAHSDAGIVFHRTDSRQTVRAGRNAVRGSDLATVLRDSSGPAVSTVEHLMATFAGLGIDNAHVEIDGPEVPILDGSADLFVEAFDSVGIVEADRARRYLKILKPVRIENGESFGELTPYDAGLRIEIEIDFQHAVIGRQRYAATVSPDVFRRELSRARTFGFVSDVERLWQAGYALGASLENTICLDANGVMNDTGLRYGDEFVRHKALDALGDLAIAGLPLMARYRSYRGGHKLNFAVIDALLSDRSAYEIVEASLPARRPLQGLAGVAVAAPAYAPDL</sequence>
<proteinExistence type="inferred from homology"/>
<keyword evidence="6 12" id="KW-0441">Lipid A biosynthesis</keyword>
<dbReference type="NCBIfam" id="TIGR00325">
    <property type="entry name" value="lpxC"/>
    <property type="match status" value="1"/>
</dbReference>
<evidence type="ECO:0000256" key="4">
    <source>
        <dbReference type="ARBA" id="ARBA00012745"/>
    </source>
</evidence>
<evidence type="ECO:0000313" key="13">
    <source>
        <dbReference type="EMBL" id="MCK0198231.1"/>
    </source>
</evidence>
<evidence type="ECO:0000256" key="8">
    <source>
        <dbReference type="ARBA" id="ARBA00022801"/>
    </source>
</evidence>
<dbReference type="PANTHER" id="PTHR33694">
    <property type="entry name" value="UDP-3-O-ACYL-N-ACETYLGLUCOSAMINE DEACETYLASE 1, MITOCHONDRIAL-RELATED"/>
    <property type="match status" value="1"/>
</dbReference>
<feature type="active site" description="Proton donor" evidence="12">
    <location>
        <position position="264"/>
    </location>
</feature>
<comment type="cofactor">
    <cofactor evidence="1 12">
        <name>Zn(2+)</name>
        <dbReference type="ChEBI" id="CHEBI:29105"/>
    </cofactor>
</comment>
<comment type="function">
    <text evidence="2 12">Catalyzes the hydrolysis of UDP-3-O-myristoyl-N-acetylglucosamine to form UDP-3-O-myristoylglucosamine and acetate, the committed step in lipid A biosynthesis.</text>
</comment>
<keyword evidence="14" id="KW-1185">Reference proteome</keyword>
<feature type="binding site" evidence="12">
    <location>
        <position position="241"/>
    </location>
    <ligand>
        <name>Zn(2+)</name>
        <dbReference type="ChEBI" id="CHEBI:29105"/>
    </ligand>
</feature>
<evidence type="ECO:0000256" key="7">
    <source>
        <dbReference type="ARBA" id="ARBA00022723"/>
    </source>
</evidence>
<comment type="catalytic activity">
    <reaction evidence="11 12">
        <text>a UDP-3-O-[(3R)-3-hydroxyacyl]-N-acetyl-alpha-D-glucosamine + H2O = a UDP-3-O-[(3R)-3-hydroxyacyl]-alpha-D-glucosamine + acetate</text>
        <dbReference type="Rhea" id="RHEA:67816"/>
        <dbReference type="ChEBI" id="CHEBI:15377"/>
        <dbReference type="ChEBI" id="CHEBI:30089"/>
        <dbReference type="ChEBI" id="CHEBI:137740"/>
        <dbReference type="ChEBI" id="CHEBI:173225"/>
        <dbReference type="EC" id="3.5.1.108"/>
    </reaction>
</comment>
<dbReference type="InterPro" id="IPR011334">
    <property type="entry name" value="UDP-acyl_GlcNac_deAcase_C"/>
</dbReference>
<evidence type="ECO:0000256" key="5">
    <source>
        <dbReference type="ARBA" id="ARBA00022516"/>
    </source>
</evidence>
<dbReference type="SUPFAM" id="SSF54211">
    <property type="entry name" value="Ribosomal protein S5 domain 2-like"/>
    <property type="match status" value="2"/>
</dbReference>
<keyword evidence="7 12" id="KW-0479">Metal-binding</keyword>
<protein>
    <recommendedName>
        <fullName evidence="4 12">UDP-3-O-acyl-N-acetylglucosamine deacetylase</fullName>
        <shortName evidence="12">UDP-3-O-acyl-GlcNAc deacetylase</shortName>
        <ecNumber evidence="4 12">3.5.1.108</ecNumber>
    </recommendedName>
    <alternativeName>
        <fullName evidence="12">UDP-3-O-[R-3-hydroxymyristoyl]-N-acetylglucosamine deacetylase</fullName>
    </alternativeName>
</protein>
<dbReference type="PANTHER" id="PTHR33694:SF1">
    <property type="entry name" value="UDP-3-O-ACYL-N-ACETYLGLUCOSAMINE DEACETYLASE 1, MITOCHONDRIAL-RELATED"/>
    <property type="match status" value="1"/>
</dbReference>
<feature type="binding site" evidence="12">
    <location>
        <position position="237"/>
    </location>
    <ligand>
        <name>Zn(2+)</name>
        <dbReference type="ChEBI" id="CHEBI:29105"/>
    </ligand>
</feature>
<comment type="pathway">
    <text evidence="3 12">Glycolipid biosynthesis; lipid IV(A) biosynthesis; lipid IV(A) from (3R)-3-hydroxytetradecanoyl-[acyl-carrier-protein] and UDP-N-acetyl-alpha-D-glucosamine: step 2/6.</text>
</comment>
<dbReference type="InterPro" id="IPR015870">
    <property type="entry name" value="UDP-acyl_N-AcGlcN_deAcase_N"/>
</dbReference>
<evidence type="ECO:0000256" key="11">
    <source>
        <dbReference type="ARBA" id="ARBA00024535"/>
    </source>
</evidence>
<comment type="caution">
    <text evidence="13">The sequence shown here is derived from an EMBL/GenBank/DDBJ whole genome shotgun (WGS) entry which is preliminary data.</text>
</comment>
<evidence type="ECO:0000256" key="9">
    <source>
        <dbReference type="ARBA" id="ARBA00022833"/>
    </source>
</evidence>
<dbReference type="Proteomes" id="UP001203284">
    <property type="component" value="Unassembled WGS sequence"/>
</dbReference>
<evidence type="ECO:0000256" key="10">
    <source>
        <dbReference type="ARBA" id="ARBA00023098"/>
    </source>
</evidence>
<keyword evidence="5 12" id="KW-0444">Lipid biosynthesis</keyword>
<keyword evidence="8 12" id="KW-0378">Hydrolase</keyword>
<feature type="binding site" evidence="12">
    <location>
        <position position="79"/>
    </location>
    <ligand>
        <name>Zn(2+)</name>
        <dbReference type="ChEBI" id="CHEBI:29105"/>
    </ligand>
</feature>
<dbReference type="RefSeq" id="WP_247030134.1">
    <property type="nucleotide sequence ID" value="NZ_JALKCH010000010.1"/>
</dbReference>
<dbReference type="Gene3D" id="3.30.1700.10">
    <property type="entry name" value="lpxc deacetylase, domain 2"/>
    <property type="match status" value="1"/>
</dbReference>
<dbReference type="EMBL" id="JALKCH010000010">
    <property type="protein sequence ID" value="MCK0198231.1"/>
    <property type="molecule type" value="Genomic_DNA"/>
</dbReference>
<evidence type="ECO:0000256" key="2">
    <source>
        <dbReference type="ARBA" id="ARBA00002923"/>
    </source>
</evidence>
<keyword evidence="10 12" id="KW-0443">Lipid metabolism</keyword>